<protein>
    <submittedName>
        <fullName evidence="1">Transposase</fullName>
    </submittedName>
</protein>
<accession>A1A0Q7</accession>
<reference evidence="1 2" key="1">
    <citation type="submission" date="2006-12" db="EMBL/GenBank/DDBJ databases">
        <title>Bifidobacterium adolescentis complete genome sequence.</title>
        <authorList>
            <person name="Suzuki T."/>
            <person name="Tsuda Y."/>
            <person name="Kanou N."/>
            <person name="Inoue T."/>
            <person name="Kumazaki K."/>
            <person name="Nagano S."/>
            <person name="Hirai S."/>
            <person name="Tanaka K."/>
            <person name="Watanabe K."/>
        </authorList>
    </citation>
    <scope>NUCLEOTIDE SEQUENCE [LARGE SCALE GENOMIC DNA]</scope>
    <source>
        <strain evidence="2">ATCC 15703 / DSM 20083 / NCTC 11814 / E194a</strain>
    </source>
</reference>
<evidence type="ECO:0000313" key="1">
    <source>
        <dbReference type="EMBL" id="BAF39290.1"/>
    </source>
</evidence>
<dbReference type="Proteomes" id="UP000008702">
    <property type="component" value="Chromosome"/>
</dbReference>
<proteinExistence type="predicted"/>
<gene>
    <name evidence="1" type="ordered locus">BAD_0509</name>
</gene>
<dbReference type="EMBL" id="AP009256">
    <property type="protein sequence ID" value="BAF39290.1"/>
    <property type="molecule type" value="Genomic_DNA"/>
</dbReference>
<dbReference type="KEGG" id="bad:BAD_0509"/>
<dbReference type="AlphaFoldDB" id="A1A0Q7"/>
<keyword evidence="2" id="KW-1185">Reference proteome</keyword>
<sequence>MSNGFTPKGNNMKRHFTQAEVYYLNTLPAVERASMDRITYSREFQVRCMAQYLRGNGPTSIFASAGLNPKIVGSKRIERAIARWKADPQIMTEAQSFANEAAADQRDLLVISQSMTIAWLEKKVMDLQDQLRSMEAHAAECLNAPSPGKLVTLA</sequence>
<name>A1A0Q7_BIFAA</name>
<dbReference type="HOGENOM" id="CLU_115736_0_0_11"/>
<evidence type="ECO:0000313" key="2">
    <source>
        <dbReference type="Proteomes" id="UP000008702"/>
    </source>
</evidence>
<dbReference type="STRING" id="367928.BAD_0509"/>
<organism evidence="1 2">
    <name type="scientific">Bifidobacterium adolescentis (strain ATCC 15703 / DSM 20083 / NCTC 11814 / E194a)</name>
    <dbReference type="NCBI Taxonomy" id="367928"/>
    <lineage>
        <taxon>Bacteria</taxon>
        <taxon>Bacillati</taxon>
        <taxon>Actinomycetota</taxon>
        <taxon>Actinomycetes</taxon>
        <taxon>Bifidobacteriales</taxon>
        <taxon>Bifidobacteriaceae</taxon>
        <taxon>Bifidobacterium</taxon>
    </lineage>
</organism>